<dbReference type="InterPro" id="IPR011438">
    <property type="entry name" value="DUF1541"/>
</dbReference>
<dbReference type="EMBL" id="CP019980">
    <property type="protein sequence ID" value="AVK95295.1"/>
    <property type="molecule type" value="Genomic_DNA"/>
</dbReference>
<dbReference type="RefSeq" id="WP_024363955.1">
    <property type="nucleotide sequence ID" value="NZ_BJNS01000032.1"/>
</dbReference>
<feature type="domain" description="DUF1541" evidence="3">
    <location>
        <begin position="77"/>
        <end position="128"/>
    </location>
</feature>
<reference evidence="4 6" key="1">
    <citation type="submission" date="2017-03" db="EMBL/GenBank/DDBJ databases">
        <title>The whole genome sequencing and assembly of Lysinibacillus sphaericus DSM 28T strain.</title>
        <authorList>
            <person name="Lee Y.-J."/>
            <person name="Yi H."/>
            <person name="Bahn Y.-S."/>
            <person name="Kim J.F."/>
            <person name="Lee D.-W."/>
        </authorList>
    </citation>
    <scope>NUCLEOTIDE SEQUENCE [LARGE SCALE GENOMIC DNA]</scope>
    <source>
        <strain evidence="4 6">DSM 28</strain>
    </source>
</reference>
<keyword evidence="5" id="KW-0449">Lipoprotein</keyword>
<feature type="domain" description="DUF1541" evidence="3">
    <location>
        <begin position="141"/>
        <end position="191"/>
    </location>
</feature>
<sequence length="198" mass="21310">MVLNKNRLLMLVAAIALLILSACADNTAKSESAQSDKTEHGEEMDHGDEMDHSMMNHSSSGEVPATLKTAENPKFPVGSKAILTDGHMSGMTGAEATIVGAYDTTAYIISFEPTTGGKTIENHKWVIHEELIDPGEAPLSPGSEVKTDATHMTGMENATVRIDDAVQTTVYMVDFALTTTGEEMKNHKWVTDSELATK</sequence>
<feature type="signal peptide" evidence="2">
    <location>
        <begin position="1"/>
        <end position="24"/>
    </location>
</feature>
<evidence type="ECO:0000256" key="1">
    <source>
        <dbReference type="SAM" id="MobiDB-lite"/>
    </source>
</evidence>
<accession>A0A2S0JVY2</accession>
<feature type="chain" id="PRO_5039496251" evidence="2">
    <location>
        <begin position="25"/>
        <end position="198"/>
    </location>
</feature>
<dbReference type="Pfam" id="PF07563">
    <property type="entry name" value="DUF1541"/>
    <property type="match status" value="2"/>
</dbReference>
<proteinExistence type="predicted"/>
<protein>
    <submittedName>
        <fullName evidence="5">Lipoprotein</fullName>
    </submittedName>
</protein>
<dbReference type="PROSITE" id="PS51257">
    <property type="entry name" value="PROKAR_LIPOPROTEIN"/>
    <property type="match status" value="1"/>
</dbReference>
<evidence type="ECO:0000313" key="6">
    <source>
        <dbReference type="Proteomes" id="UP000238825"/>
    </source>
</evidence>
<dbReference type="Proteomes" id="UP000238825">
    <property type="component" value="Chromosome"/>
</dbReference>
<evidence type="ECO:0000313" key="7">
    <source>
        <dbReference type="Proteomes" id="UP000255295"/>
    </source>
</evidence>
<keyword evidence="2" id="KW-0732">Signal</keyword>
<dbReference type="Proteomes" id="UP000255295">
    <property type="component" value="Unassembled WGS sequence"/>
</dbReference>
<dbReference type="EMBL" id="UFSZ01000001">
    <property type="protein sequence ID" value="SUV19214.1"/>
    <property type="molecule type" value="Genomic_DNA"/>
</dbReference>
<evidence type="ECO:0000313" key="5">
    <source>
        <dbReference type="EMBL" id="SUV19214.1"/>
    </source>
</evidence>
<feature type="compositionally biased region" description="Basic and acidic residues" evidence="1">
    <location>
        <begin position="34"/>
        <end position="54"/>
    </location>
</feature>
<evidence type="ECO:0000259" key="3">
    <source>
        <dbReference type="Pfam" id="PF07563"/>
    </source>
</evidence>
<feature type="region of interest" description="Disordered" evidence="1">
    <location>
        <begin position="29"/>
        <end position="64"/>
    </location>
</feature>
<organism evidence="4 6">
    <name type="scientific">Lysinibacillus sphaericus</name>
    <name type="common">Bacillus sphaericus</name>
    <dbReference type="NCBI Taxonomy" id="1421"/>
    <lineage>
        <taxon>Bacteria</taxon>
        <taxon>Bacillati</taxon>
        <taxon>Bacillota</taxon>
        <taxon>Bacilli</taxon>
        <taxon>Bacillales</taxon>
        <taxon>Bacillaceae</taxon>
        <taxon>Lysinibacillus</taxon>
    </lineage>
</organism>
<dbReference type="Gene3D" id="2.30.30.1210">
    <property type="entry name" value="Domain of unknown function DUF1541"/>
    <property type="match status" value="1"/>
</dbReference>
<dbReference type="GeneID" id="48275123"/>
<dbReference type="AlphaFoldDB" id="A0A2S0JVY2"/>
<reference evidence="5 7" key="2">
    <citation type="submission" date="2018-06" db="EMBL/GenBank/DDBJ databases">
        <authorList>
            <consortium name="Pathogen Informatics"/>
            <person name="Doyle S."/>
        </authorList>
    </citation>
    <scope>NUCLEOTIDE SEQUENCE [LARGE SCALE GENOMIC DNA]</scope>
    <source>
        <strain evidence="5 7">NCTC10338</strain>
    </source>
</reference>
<name>A0A2S0JVY2_LYSSH</name>
<evidence type="ECO:0000313" key="4">
    <source>
        <dbReference type="EMBL" id="AVK95295.1"/>
    </source>
</evidence>
<evidence type="ECO:0000256" key="2">
    <source>
        <dbReference type="SAM" id="SignalP"/>
    </source>
</evidence>
<gene>
    <name evidence="5" type="primary">ydhK</name>
    <name evidence="4" type="ORF">LS41612_02860</name>
    <name evidence="5" type="ORF">NCTC10338_04220</name>
</gene>